<feature type="compositionally biased region" description="Polar residues" evidence="6">
    <location>
        <begin position="347"/>
        <end position="356"/>
    </location>
</feature>
<evidence type="ECO:0000256" key="4">
    <source>
        <dbReference type="ARBA" id="ARBA00023136"/>
    </source>
</evidence>
<dbReference type="InterPro" id="IPR049326">
    <property type="entry name" value="Rhodopsin_dom_fungi"/>
</dbReference>
<feature type="region of interest" description="Disordered" evidence="6">
    <location>
        <begin position="336"/>
        <end position="356"/>
    </location>
</feature>
<proteinExistence type="inferred from homology"/>
<evidence type="ECO:0000256" key="5">
    <source>
        <dbReference type="ARBA" id="ARBA00038359"/>
    </source>
</evidence>
<name>A0A6A6XIL0_9PLEO</name>
<feature type="transmembrane region" description="Helical" evidence="7">
    <location>
        <begin position="130"/>
        <end position="151"/>
    </location>
</feature>
<evidence type="ECO:0000256" key="1">
    <source>
        <dbReference type="ARBA" id="ARBA00004141"/>
    </source>
</evidence>
<feature type="transmembrane region" description="Helical" evidence="7">
    <location>
        <begin position="20"/>
        <end position="43"/>
    </location>
</feature>
<evidence type="ECO:0000256" key="7">
    <source>
        <dbReference type="SAM" id="Phobius"/>
    </source>
</evidence>
<feature type="transmembrane region" description="Helical" evidence="7">
    <location>
        <begin position="95"/>
        <end position="118"/>
    </location>
</feature>
<dbReference type="EMBL" id="MU001841">
    <property type="protein sequence ID" value="KAF2796034.1"/>
    <property type="molecule type" value="Genomic_DNA"/>
</dbReference>
<feature type="transmembrane region" description="Helical" evidence="7">
    <location>
        <begin position="171"/>
        <end position="194"/>
    </location>
</feature>
<evidence type="ECO:0000313" key="9">
    <source>
        <dbReference type="EMBL" id="KAF2796034.1"/>
    </source>
</evidence>
<accession>A0A6A6XIL0</accession>
<dbReference type="Proteomes" id="UP000799757">
    <property type="component" value="Unassembled WGS sequence"/>
</dbReference>
<keyword evidence="3 7" id="KW-1133">Transmembrane helix</keyword>
<feature type="domain" description="Rhodopsin" evidence="8">
    <location>
        <begin position="40"/>
        <end position="270"/>
    </location>
</feature>
<feature type="transmembrane region" description="Helical" evidence="7">
    <location>
        <begin position="206"/>
        <end position="227"/>
    </location>
</feature>
<evidence type="ECO:0000256" key="6">
    <source>
        <dbReference type="SAM" id="MobiDB-lite"/>
    </source>
</evidence>
<dbReference type="InterPro" id="IPR052337">
    <property type="entry name" value="SAT4-like"/>
</dbReference>
<sequence>MDATQVPPPPPPPPHISPPQVVSVVGWLLVASFVIAVGTRLATKLSMKRMLAADDYLIVVAMIIGIGQMSATFVQTRLSVTSTPTGDDWNSFQKALYSSQLLFVPTICLAKLSVLFSLHQITPVKEHKGPIIAFVGFVGISLLAFQFATAFQCDGDRWAILSGKCFDQTPFWKAFGVFDIVSDTFIAIFPIYIVSTLQMGLRFKMIVAGVFITRISAIVASVCRLVYLTRSRGTVEFSSYDFWTFILNTEIEQGLSIITACIPFLKPFFESLETGMLAPSHGLPNVVGSSSGSGNRSKKSQQSNTDSYKLRTTDSHGINVSRRISSHSEECGLIKEETSTWVRPVPNSRSGITAGP</sequence>
<comment type="similarity">
    <text evidence="5">Belongs to the SAT4 family.</text>
</comment>
<dbReference type="GO" id="GO:0016020">
    <property type="term" value="C:membrane"/>
    <property type="evidence" value="ECO:0007669"/>
    <property type="project" value="UniProtKB-SubCell"/>
</dbReference>
<evidence type="ECO:0000259" key="8">
    <source>
        <dbReference type="Pfam" id="PF20684"/>
    </source>
</evidence>
<gene>
    <name evidence="9" type="ORF">K505DRAFT_359648</name>
</gene>
<evidence type="ECO:0000313" key="10">
    <source>
        <dbReference type="Proteomes" id="UP000799757"/>
    </source>
</evidence>
<dbReference type="PANTHER" id="PTHR33048:SF47">
    <property type="entry name" value="INTEGRAL MEMBRANE PROTEIN-RELATED"/>
    <property type="match status" value="1"/>
</dbReference>
<dbReference type="AlphaFoldDB" id="A0A6A6XIL0"/>
<comment type="subcellular location">
    <subcellularLocation>
        <location evidence="1">Membrane</location>
        <topology evidence="1">Multi-pass membrane protein</topology>
    </subcellularLocation>
</comment>
<keyword evidence="2 7" id="KW-0812">Transmembrane</keyword>
<dbReference type="Pfam" id="PF20684">
    <property type="entry name" value="Fung_rhodopsin"/>
    <property type="match status" value="1"/>
</dbReference>
<dbReference type="OrthoDB" id="3918601at2759"/>
<feature type="transmembrane region" description="Helical" evidence="7">
    <location>
        <begin position="55"/>
        <end position="75"/>
    </location>
</feature>
<organism evidence="9 10">
    <name type="scientific">Melanomma pulvis-pyrius CBS 109.77</name>
    <dbReference type="NCBI Taxonomy" id="1314802"/>
    <lineage>
        <taxon>Eukaryota</taxon>
        <taxon>Fungi</taxon>
        <taxon>Dikarya</taxon>
        <taxon>Ascomycota</taxon>
        <taxon>Pezizomycotina</taxon>
        <taxon>Dothideomycetes</taxon>
        <taxon>Pleosporomycetidae</taxon>
        <taxon>Pleosporales</taxon>
        <taxon>Melanommataceae</taxon>
        <taxon>Melanomma</taxon>
    </lineage>
</organism>
<reference evidence="9" key="1">
    <citation type="journal article" date="2020" name="Stud. Mycol.">
        <title>101 Dothideomycetes genomes: a test case for predicting lifestyles and emergence of pathogens.</title>
        <authorList>
            <person name="Haridas S."/>
            <person name="Albert R."/>
            <person name="Binder M."/>
            <person name="Bloem J."/>
            <person name="Labutti K."/>
            <person name="Salamov A."/>
            <person name="Andreopoulos B."/>
            <person name="Baker S."/>
            <person name="Barry K."/>
            <person name="Bills G."/>
            <person name="Bluhm B."/>
            <person name="Cannon C."/>
            <person name="Castanera R."/>
            <person name="Culley D."/>
            <person name="Daum C."/>
            <person name="Ezra D."/>
            <person name="Gonzalez J."/>
            <person name="Henrissat B."/>
            <person name="Kuo A."/>
            <person name="Liang C."/>
            <person name="Lipzen A."/>
            <person name="Lutzoni F."/>
            <person name="Magnuson J."/>
            <person name="Mondo S."/>
            <person name="Nolan M."/>
            <person name="Ohm R."/>
            <person name="Pangilinan J."/>
            <person name="Park H.-J."/>
            <person name="Ramirez L."/>
            <person name="Alfaro M."/>
            <person name="Sun H."/>
            <person name="Tritt A."/>
            <person name="Yoshinaga Y."/>
            <person name="Zwiers L.-H."/>
            <person name="Turgeon B."/>
            <person name="Goodwin S."/>
            <person name="Spatafora J."/>
            <person name="Crous P."/>
            <person name="Grigoriev I."/>
        </authorList>
    </citation>
    <scope>NUCLEOTIDE SEQUENCE</scope>
    <source>
        <strain evidence="9">CBS 109.77</strain>
    </source>
</reference>
<evidence type="ECO:0000256" key="3">
    <source>
        <dbReference type="ARBA" id="ARBA00022989"/>
    </source>
</evidence>
<keyword evidence="10" id="KW-1185">Reference proteome</keyword>
<protein>
    <recommendedName>
        <fullName evidence="8">Rhodopsin domain-containing protein</fullName>
    </recommendedName>
</protein>
<feature type="region of interest" description="Disordered" evidence="6">
    <location>
        <begin position="287"/>
        <end position="312"/>
    </location>
</feature>
<dbReference type="PANTHER" id="PTHR33048">
    <property type="entry name" value="PTH11-LIKE INTEGRAL MEMBRANE PROTEIN (AFU_ORTHOLOGUE AFUA_5G11245)"/>
    <property type="match status" value="1"/>
</dbReference>
<feature type="compositionally biased region" description="Low complexity" evidence="6">
    <location>
        <begin position="289"/>
        <end position="304"/>
    </location>
</feature>
<evidence type="ECO:0000256" key="2">
    <source>
        <dbReference type="ARBA" id="ARBA00022692"/>
    </source>
</evidence>
<keyword evidence="4 7" id="KW-0472">Membrane</keyword>